<keyword evidence="2" id="KW-1185">Reference proteome</keyword>
<dbReference type="InterPro" id="IPR008266">
    <property type="entry name" value="Tyr_kinase_AS"/>
</dbReference>
<dbReference type="WBParaSite" id="jg20196">
    <property type="protein sequence ID" value="jg20196"/>
    <property type="gene ID" value="jg20196"/>
</dbReference>
<name>A0A915DJU0_9BILA</name>
<dbReference type="InterPro" id="IPR000719">
    <property type="entry name" value="Prot_kinase_dom"/>
</dbReference>
<dbReference type="AlphaFoldDB" id="A0A915DJU0"/>
<evidence type="ECO:0000259" key="1">
    <source>
        <dbReference type="PROSITE" id="PS50011"/>
    </source>
</evidence>
<reference evidence="3" key="1">
    <citation type="submission" date="2022-11" db="UniProtKB">
        <authorList>
            <consortium name="WormBaseParasite"/>
        </authorList>
    </citation>
    <scope>IDENTIFICATION</scope>
</reference>
<dbReference type="GO" id="GO:0004672">
    <property type="term" value="F:protein kinase activity"/>
    <property type="evidence" value="ECO:0007669"/>
    <property type="project" value="InterPro"/>
</dbReference>
<dbReference type="PROSITE" id="PS00109">
    <property type="entry name" value="PROTEIN_KINASE_TYR"/>
    <property type="match status" value="1"/>
</dbReference>
<accession>A0A915DJU0</accession>
<dbReference type="Gene3D" id="1.10.510.10">
    <property type="entry name" value="Transferase(Phosphotransferase) domain 1"/>
    <property type="match status" value="1"/>
</dbReference>
<dbReference type="Pfam" id="PF00069">
    <property type="entry name" value="Pkinase"/>
    <property type="match status" value="1"/>
</dbReference>
<proteinExistence type="predicted"/>
<dbReference type="InterPro" id="IPR011009">
    <property type="entry name" value="Kinase-like_dom_sf"/>
</dbReference>
<dbReference type="PROSITE" id="PS50011">
    <property type="entry name" value="PROTEIN_KINASE_DOM"/>
    <property type="match status" value="1"/>
</dbReference>
<organism evidence="2 3">
    <name type="scientific">Ditylenchus dipsaci</name>
    <dbReference type="NCBI Taxonomy" id="166011"/>
    <lineage>
        <taxon>Eukaryota</taxon>
        <taxon>Metazoa</taxon>
        <taxon>Ecdysozoa</taxon>
        <taxon>Nematoda</taxon>
        <taxon>Chromadorea</taxon>
        <taxon>Rhabditida</taxon>
        <taxon>Tylenchina</taxon>
        <taxon>Tylenchomorpha</taxon>
        <taxon>Sphaerularioidea</taxon>
        <taxon>Anguinidae</taxon>
        <taxon>Anguininae</taxon>
        <taxon>Ditylenchus</taxon>
    </lineage>
</organism>
<dbReference type="GO" id="GO:0005524">
    <property type="term" value="F:ATP binding"/>
    <property type="evidence" value="ECO:0007669"/>
    <property type="project" value="InterPro"/>
</dbReference>
<dbReference type="SUPFAM" id="SSF56112">
    <property type="entry name" value="Protein kinase-like (PK-like)"/>
    <property type="match status" value="1"/>
</dbReference>
<evidence type="ECO:0000313" key="2">
    <source>
        <dbReference type="Proteomes" id="UP000887574"/>
    </source>
</evidence>
<protein>
    <submittedName>
        <fullName evidence="3">Protein kinase domain-containing protein</fullName>
    </submittedName>
</protein>
<feature type="domain" description="Protein kinase" evidence="1">
    <location>
        <begin position="1"/>
        <end position="97"/>
    </location>
</feature>
<dbReference type="Proteomes" id="UP000887574">
    <property type="component" value="Unplaced"/>
</dbReference>
<evidence type="ECO:0000313" key="3">
    <source>
        <dbReference type="WBParaSite" id="jg20196"/>
    </source>
</evidence>
<sequence length="97" mass="11161">MMAQIVLGLEALHVNKISHNDISEVNIMMVTKHMQIKIIDYGLASRKLQRELKDFNNFGSIMVELFKHRDSLKDSIQCKEFLENISITKINTITDGL</sequence>